<dbReference type="AlphaFoldDB" id="A0A8S9ZQJ1"/>
<sequence length="109" mass="11683">MFKNYFLNIIFYLIFIQFIFIKINCKEINENVENPESYGQQSCNCGYGQSGGGSYGMNRGYCQSCGGQSMGGYGQSMGGYGQSMGGYGQSMGGYGQSIGYGQSSCSVCG</sequence>
<keyword evidence="1" id="KW-1133">Transmembrane helix</keyword>
<keyword evidence="3" id="KW-1185">Reference proteome</keyword>
<name>A0A8S9ZQJ1_9BILA</name>
<evidence type="ECO:0000256" key="1">
    <source>
        <dbReference type="SAM" id="Phobius"/>
    </source>
</evidence>
<feature type="transmembrane region" description="Helical" evidence="1">
    <location>
        <begin position="6"/>
        <end position="25"/>
    </location>
</feature>
<organism evidence="2 3">
    <name type="scientific">Meloidogyne graminicola</name>
    <dbReference type="NCBI Taxonomy" id="189291"/>
    <lineage>
        <taxon>Eukaryota</taxon>
        <taxon>Metazoa</taxon>
        <taxon>Ecdysozoa</taxon>
        <taxon>Nematoda</taxon>
        <taxon>Chromadorea</taxon>
        <taxon>Rhabditida</taxon>
        <taxon>Tylenchina</taxon>
        <taxon>Tylenchomorpha</taxon>
        <taxon>Tylenchoidea</taxon>
        <taxon>Meloidogynidae</taxon>
        <taxon>Meloidogyninae</taxon>
        <taxon>Meloidogyne</taxon>
    </lineage>
</organism>
<accession>A0A8S9ZQJ1</accession>
<evidence type="ECO:0000313" key="2">
    <source>
        <dbReference type="EMBL" id="KAF7635483.1"/>
    </source>
</evidence>
<dbReference type="Proteomes" id="UP000605970">
    <property type="component" value="Unassembled WGS sequence"/>
</dbReference>
<dbReference type="EMBL" id="JABEBT010000041">
    <property type="protein sequence ID" value="KAF7635483.1"/>
    <property type="molecule type" value="Genomic_DNA"/>
</dbReference>
<proteinExistence type="predicted"/>
<evidence type="ECO:0000313" key="3">
    <source>
        <dbReference type="Proteomes" id="UP000605970"/>
    </source>
</evidence>
<reference evidence="2" key="1">
    <citation type="journal article" date="2020" name="Ecol. Evol.">
        <title>Genome structure and content of the rice root-knot nematode (Meloidogyne graminicola).</title>
        <authorList>
            <person name="Phan N.T."/>
            <person name="Danchin E.G.J."/>
            <person name="Klopp C."/>
            <person name="Perfus-Barbeoch L."/>
            <person name="Kozlowski D.K."/>
            <person name="Koutsovoulos G.D."/>
            <person name="Lopez-Roques C."/>
            <person name="Bouchez O."/>
            <person name="Zahm M."/>
            <person name="Besnard G."/>
            <person name="Bellafiore S."/>
        </authorList>
    </citation>
    <scope>NUCLEOTIDE SEQUENCE</scope>
    <source>
        <strain evidence="2">VN-18</strain>
    </source>
</reference>
<gene>
    <name evidence="2" type="ORF">Mgra_00005020</name>
</gene>
<keyword evidence="1" id="KW-0812">Transmembrane</keyword>
<protein>
    <submittedName>
        <fullName evidence="2">Uncharacterized protein</fullName>
    </submittedName>
</protein>
<comment type="caution">
    <text evidence="2">The sequence shown here is derived from an EMBL/GenBank/DDBJ whole genome shotgun (WGS) entry which is preliminary data.</text>
</comment>
<keyword evidence="1" id="KW-0472">Membrane</keyword>